<dbReference type="EMBL" id="KK112617">
    <property type="protein sequence ID" value="KFM58110.1"/>
    <property type="molecule type" value="Genomic_DNA"/>
</dbReference>
<dbReference type="AlphaFoldDB" id="A0A087SZ21"/>
<name>A0A087SZ21_STEMI</name>
<feature type="domain" description="Myb/SANT-like DNA-binding" evidence="1">
    <location>
        <begin position="62"/>
        <end position="148"/>
    </location>
</feature>
<evidence type="ECO:0000259" key="1">
    <source>
        <dbReference type="Pfam" id="PF13837"/>
    </source>
</evidence>
<dbReference type="Gene3D" id="1.10.10.60">
    <property type="entry name" value="Homeodomain-like"/>
    <property type="match status" value="1"/>
</dbReference>
<dbReference type="PANTHER" id="PTHR47595">
    <property type="entry name" value="HEAT SHOCK 70 KDA PROTEIN 14"/>
    <property type="match status" value="1"/>
</dbReference>
<dbReference type="Pfam" id="PF13837">
    <property type="entry name" value="Myb_DNA-bind_4"/>
    <property type="match status" value="1"/>
</dbReference>
<evidence type="ECO:0000313" key="2">
    <source>
        <dbReference type="EMBL" id="KFM58110.1"/>
    </source>
</evidence>
<reference evidence="2 3" key="1">
    <citation type="submission" date="2013-11" db="EMBL/GenBank/DDBJ databases">
        <title>Genome sequencing of Stegodyphus mimosarum.</title>
        <authorList>
            <person name="Bechsgaard J."/>
        </authorList>
    </citation>
    <scope>NUCLEOTIDE SEQUENCE [LARGE SCALE GENOMIC DNA]</scope>
</reference>
<dbReference type="Proteomes" id="UP000054359">
    <property type="component" value="Unassembled WGS sequence"/>
</dbReference>
<organism evidence="2 3">
    <name type="scientific">Stegodyphus mimosarum</name>
    <name type="common">African social velvet spider</name>
    <dbReference type="NCBI Taxonomy" id="407821"/>
    <lineage>
        <taxon>Eukaryota</taxon>
        <taxon>Metazoa</taxon>
        <taxon>Ecdysozoa</taxon>
        <taxon>Arthropoda</taxon>
        <taxon>Chelicerata</taxon>
        <taxon>Arachnida</taxon>
        <taxon>Araneae</taxon>
        <taxon>Araneomorphae</taxon>
        <taxon>Entelegynae</taxon>
        <taxon>Eresoidea</taxon>
        <taxon>Eresidae</taxon>
        <taxon>Stegodyphus</taxon>
    </lineage>
</organism>
<dbReference type="OMA" id="DICMANE"/>
<protein>
    <recommendedName>
        <fullName evidence="1">Myb/SANT-like DNA-binding domain-containing protein</fullName>
    </recommendedName>
</protein>
<keyword evidence="3" id="KW-1185">Reference proteome</keyword>
<gene>
    <name evidence="2" type="ORF">X975_25453</name>
</gene>
<dbReference type="PANTHER" id="PTHR47595:SF1">
    <property type="entry name" value="MYB_SANT-LIKE DNA-BINDING DOMAIN-CONTAINING PROTEIN"/>
    <property type="match status" value="1"/>
</dbReference>
<accession>A0A087SZ21</accession>
<evidence type="ECO:0000313" key="3">
    <source>
        <dbReference type="Proteomes" id="UP000054359"/>
    </source>
</evidence>
<dbReference type="InterPro" id="IPR044822">
    <property type="entry name" value="Myb_DNA-bind_4"/>
</dbReference>
<proteinExistence type="predicted"/>
<dbReference type="OrthoDB" id="6346437at2759"/>
<sequence length="236" mass="28042">MVLIHLEIIFTFQHHHHISMDFSKNAVNSRYSDTNGSLCSSSETDQRGQAVHRSKIIADDFRWTHASVISLCTLYKEKRCDFISNTVRKRDLWMDIANEMNSQGFPVTWVHCEKKWYNLYATYKKVIDHNRKRVRVWSTWPYLKLFQEIFSTADDVAQQSVVSTEQSKYDDTSAHYQQCNLSSPHSDNSLEIEHLPNSCKHSTKKQCSSSAPEWFWHYCKQQRELEERRQEENERR</sequence>
<feature type="non-terminal residue" evidence="2">
    <location>
        <position position="236"/>
    </location>
</feature>